<keyword evidence="4" id="KW-0949">S-adenosyl-L-methionine</keyword>
<dbReference type="STRING" id="187304.B0E33_13700"/>
<dbReference type="EC" id="2.1.1.79" evidence="7"/>
<reference evidence="8" key="1">
    <citation type="submission" date="2015-07" db="EMBL/GenBank/DDBJ databases">
        <authorList>
            <person name="Rodrigo-Torres Lidia"/>
            <person name="Arahal R.David."/>
        </authorList>
    </citation>
    <scope>NUCLEOTIDE SEQUENCE [LARGE SCALE GENOMIC DNA]</scope>
    <source>
        <strain evidence="8">CECT 4801</strain>
    </source>
</reference>
<dbReference type="OrthoDB" id="9787738at2"/>
<dbReference type="SUPFAM" id="SSF53335">
    <property type="entry name" value="S-adenosyl-L-methionine-dependent methyltransferases"/>
    <property type="match status" value="1"/>
</dbReference>
<proteinExistence type="inferred from homology"/>
<dbReference type="EMBL" id="CXST01000003">
    <property type="protein sequence ID" value="CTQ46181.1"/>
    <property type="molecule type" value="Genomic_DNA"/>
</dbReference>
<evidence type="ECO:0000313" key="7">
    <source>
        <dbReference type="EMBL" id="CTQ46181.1"/>
    </source>
</evidence>
<organism evidence="7 8">
    <name type="scientific">Roseibium aggregatum</name>
    <dbReference type="NCBI Taxonomy" id="187304"/>
    <lineage>
        <taxon>Bacteria</taxon>
        <taxon>Pseudomonadati</taxon>
        <taxon>Pseudomonadota</taxon>
        <taxon>Alphaproteobacteria</taxon>
        <taxon>Hyphomicrobiales</taxon>
        <taxon>Stappiaceae</taxon>
        <taxon>Roseibium</taxon>
    </lineage>
</organism>
<evidence type="ECO:0000256" key="1">
    <source>
        <dbReference type="ARBA" id="ARBA00010815"/>
    </source>
</evidence>
<dbReference type="Pfam" id="PF25371">
    <property type="entry name" value="DUF7884"/>
    <property type="match status" value="1"/>
</dbReference>
<dbReference type="CDD" id="cd02440">
    <property type="entry name" value="AdoMet_MTases"/>
    <property type="match status" value="1"/>
</dbReference>
<evidence type="ECO:0000256" key="2">
    <source>
        <dbReference type="ARBA" id="ARBA00022603"/>
    </source>
</evidence>
<accession>A0A0M6YAZ5</accession>
<protein>
    <submittedName>
        <fullName evidence="7">Cyclopropane-fatty-acyl-phospholipid synthase</fullName>
        <ecNumber evidence="7">2.1.1.79</ecNumber>
    </submittedName>
</protein>
<dbReference type="Pfam" id="PF02353">
    <property type="entry name" value="CMAS"/>
    <property type="match status" value="1"/>
</dbReference>
<keyword evidence="5" id="KW-0443">Lipid metabolism</keyword>
<evidence type="ECO:0000259" key="6">
    <source>
        <dbReference type="Pfam" id="PF25371"/>
    </source>
</evidence>
<dbReference type="InterPro" id="IPR029063">
    <property type="entry name" value="SAM-dependent_MTases_sf"/>
</dbReference>
<dbReference type="InterPro" id="IPR003333">
    <property type="entry name" value="CMAS"/>
</dbReference>
<dbReference type="InterPro" id="IPR050723">
    <property type="entry name" value="CFA/CMAS"/>
</dbReference>
<dbReference type="GO" id="GO:0008610">
    <property type="term" value="P:lipid biosynthetic process"/>
    <property type="evidence" value="ECO:0007669"/>
    <property type="project" value="InterPro"/>
</dbReference>
<dbReference type="GO" id="GO:0032259">
    <property type="term" value="P:methylation"/>
    <property type="evidence" value="ECO:0007669"/>
    <property type="project" value="UniProtKB-KW"/>
</dbReference>
<feature type="domain" description="DUF7884" evidence="6">
    <location>
        <begin position="16"/>
        <end position="79"/>
    </location>
</feature>
<evidence type="ECO:0000313" key="8">
    <source>
        <dbReference type="Proteomes" id="UP000048926"/>
    </source>
</evidence>
<sequence length="410" mass="46210">MKDVIRQLAEAMSAASPDAQFEVRYWDGTGFSIGTEPEFILHFKNERALSRVLSDAFMGFGESYMLGDIEVEGDIKKLFYLGFAIDFAERPMSLMLRIKLAFHFLRARNTIARSRENISFSYDIGNDFYEILLGKGMIYTCAYFTSPDNTLDEAQNNKLELVCRKLCLKPGEHVADLGCGWGGFLMYAAENYGITGVGFTISAEQRDYAIQKIAERGLSDKIEIRLQDAREADGLYDKVASIGMVEHMGNAQIAPVFERIAHILKPQGLAFVHTIGNEIPRPIDPWIDKYIFPGTQASPLTTMVEAAGNNDLYMIDLENIRLHYPPTVKYWLANFDANIDRIREMYDDTFVRSFRLYLEVASSSFSWGDNRLYHLLMTRGLKNDVPMTREHLVLPKSGTSPAGTSSEGGA</sequence>
<dbReference type="Gene3D" id="3.40.50.150">
    <property type="entry name" value="Vaccinia Virus protein VP39"/>
    <property type="match status" value="1"/>
</dbReference>
<dbReference type="Proteomes" id="UP000048926">
    <property type="component" value="Unassembled WGS sequence"/>
</dbReference>
<dbReference type="PIRSF" id="PIRSF003085">
    <property type="entry name" value="CMAS"/>
    <property type="match status" value="1"/>
</dbReference>
<evidence type="ECO:0000256" key="4">
    <source>
        <dbReference type="ARBA" id="ARBA00022691"/>
    </source>
</evidence>
<dbReference type="AlphaFoldDB" id="A0A0M6YAZ5"/>
<keyword evidence="3 7" id="KW-0808">Transferase</keyword>
<dbReference type="InterPro" id="IPR057206">
    <property type="entry name" value="DUF7884"/>
</dbReference>
<dbReference type="RefSeq" id="WP_023002735.1">
    <property type="nucleotide sequence ID" value="NZ_CP045617.1"/>
</dbReference>
<dbReference type="PANTHER" id="PTHR43667:SF1">
    <property type="entry name" value="CYCLOPROPANE-FATTY-ACYL-PHOSPHOLIPID SYNTHASE"/>
    <property type="match status" value="1"/>
</dbReference>
<dbReference type="KEGG" id="lagg:B0E33_13700"/>
<dbReference type="PANTHER" id="PTHR43667">
    <property type="entry name" value="CYCLOPROPANE-FATTY-ACYL-PHOSPHOLIPID SYNTHASE"/>
    <property type="match status" value="1"/>
</dbReference>
<keyword evidence="8" id="KW-1185">Reference proteome</keyword>
<comment type="similarity">
    <text evidence="1">Belongs to the CFA/CMAS family.</text>
</comment>
<gene>
    <name evidence="7" type="primary">cfa_3</name>
    <name evidence="7" type="ORF">LAL4801_04638</name>
</gene>
<evidence type="ECO:0000256" key="3">
    <source>
        <dbReference type="ARBA" id="ARBA00022679"/>
    </source>
</evidence>
<keyword evidence="2 7" id="KW-0489">Methyltransferase</keyword>
<evidence type="ECO:0000256" key="5">
    <source>
        <dbReference type="ARBA" id="ARBA00023098"/>
    </source>
</evidence>
<name>A0A0M6YAZ5_9HYPH</name>
<dbReference type="GO" id="GO:0008825">
    <property type="term" value="F:cyclopropane-fatty-acyl-phospholipid synthase activity"/>
    <property type="evidence" value="ECO:0007669"/>
    <property type="project" value="UniProtKB-EC"/>
</dbReference>